<name>A0A078AML7_STYLE</name>
<sequence>MGAMCTNRQVPLRQRGPMTAQLKPFFDQDCYEQIDHIIENYKSELRVLRKNDDQKNQSKVLIVLFGSYCEMIKDIIFKSRLEDRKKLITELDNLQDQDYQVNLKILRSRYNKILREMFTDVSKSVTDMQVETSQILQLPSDRLVQMLDLSQFNDDETNELQFKIDTKLQSIKNNVKSPETPQRKRRRDIKVNASEEKSKGREYILNEQFEKKINDQSQLTEELCREILEYTEDIQREQIMCKGSPNRKEQDQFSNDDISSSFSTTDKEFNEEINQIAINGFEIEDRLFIRYGITYDQFRDALERFNIDTYDEEFDNQEHHDI</sequence>
<dbReference type="AlphaFoldDB" id="A0A078AML7"/>
<reference evidence="2 3" key="1">
    <citation type="submission" date="2014-06" db="EMBL/GenBank/DDBJ databases">
        <authorList>
            <person name="Swart Estienne"/>
        </authorList>
    </citation>
    <scope>NUCLEOTIDE SEQUENCE [LARGE SCALE GENOMIC DNA]</scope>
    <source>
        <strain evidence="2 3">130c</strain>
    </source>
</reference>
<proteinExistence type="predicted"/>
<feature type="region of interest" description="Disordered" evidence="1">
    <location>
        <begin position="173"/>
        <end position="193"/>
    </location>
</feature>
<keyword evidence="3" id="KW-1185">Reference proteome</keyword>
<evidence type="ECO:0000313" key="2">
    <source>
        <dbReference type="EMBL" id="CDW83645.1"/>
    </source>
</evidence>
<protein>
    <submittedName>
        <fullName evidence="2">Uncharacterized protein</fullName>
    </submittedName>
</protein>
<dbReference type="InParanoid" id="A0A078AML7"/>
<dbReference type="Proteomes" id="UP000039865">
    <property type="component" value="Unassembled WGS sequence"/>
</dbReference>
<accession>A0A078AML7</accession>
<gene>
    <name evidence="2" type="primary">Contig4255.g4559</name>
    <name evidence="2" type="ORF">STYLEM_12693</name>
</gene>
<evidence type="ECO:0000313" key="3">
    <source>
        <dbReference type="Proteomes" id="UP000039865"/>
    </source>
</evidence>
<feature type="region of interest" description="Disordered" evidence="1">
    <location>
        <begin position="245"/>
        <end position="265"/>
    </location>
</feature>
<feature type="compositionally biased region" description="Polar residues" evidence="1">
    <location>
        <begin position="252"/>
        <end position="264"/>
    </location>
</feature>
<dbReference type="EMBL" id="CCKQ01012038">
    <property type="protein sequence ID" value="CDW83645.1"/>
    <property type="molecule type" value="Genomic_DNA"/>
</dbReference>
<evidence type="ECO:0000256" key="1">
    <source>
        <dbReference type="SAM" id="MobiDB-lite"/>
    </source>
</evidence>
<organism evidence="2 3">
    <name type="scientific">Stylonychia lemnae</name>
    <name type="common">Ciliate</name>
    <dbReference type="NCBI Taxonomy" id="5949"/>
    <lineage>
        <taxon>Eukaryota</taxon>
        <taxon>Sar</taxon>
        <taxon>Alveolata</taxon>
        <taxon>Ciliophora</taxon>
        <taxon>Intramacronucleata</taxon>
        <taxon>Spirotrichea</taxon>
        <taxon>Stichotrichia</taxon>
        <taxon>Sporadotrichida</taxon>
        <taxon>Oxytrichidae</taxon>
        <taxon>Stylonychinae</taxon>
        <taxon>Stylonychia</taxon>
    </lineage>
</organism>